<dbReference type="Pfam" id="PF08448">
    <property type="entry name" value="PAS_4"/>
    <property type="match status" value="2"/>
</dbReference>
<evidence type="ECO:0000313" key="3">
    <source>
        <dbReference type="EMBL" id="GAF93712.1"/>
    </source>
</evidence>
<dbReference type="PROSITE" id="PS50113">
    <property type="entry name" value="PAC"/>
    <property type="match status" value="1"/>
</dbReference>
<dbReference type="InterPro" id="IPR001610">
    <property type="entry name" value="PAC"/>
</dbReference>
<dbReference type="PANTHER" id="PTHR44757:SF2">
    <property type="entry name" value="BIOFILM ARCHITECTURE MAINTENANCE PROTEIN MBAA"/>
    <property type="match status" value="1"/>
</dbReference>
<evidence type="ECO:0000259" key="1">
    <source>
        <dbReference type="PROSITE" id="PS50112"/>
    </source>
</evidence>
<dbReference type="InterPro" id="IPR035965">
    <property type="entry name" value="PAS-like_dom_sf"/>
</dbReference>
<dbReference type="AlphaFoldDB" id="X0TZX2"/>
<dbReference type="SUPFAM" id="SSF55785">
    <property type="entry name" value="PYP-like sensor domain (PAS domain)"/>
    <property type="match status" value="2"/>
</dbReference>
<name>X0TZX2_9ZZZZ</name>
<dbReference type="EMBL" id="BARS01011785">
    <property type="protein sequence ID" value="GAF93712.1"/>
    <property type="molecule type" value="Genomic_DNA"/>
</dbReference>
<evidence type="ECO:0000259" key="2">
    <source>
        <dbReference type="PROSITE" id="PS50113"/>
    </source>
</evidence>
<proteinExistence type="predicted"/>
<dbReference type="InterPro" id="IPR000700">
    <property type="entry name" value="PAS-assoc_C"/>
</dbReference>
<organism evidence="3">
    <name type="scientific">marine sediment metagenome</name>
    <dbReference type="NCBI Taxonomy" id="412755"/>
    <lineage>
        <taxon>unclassified sequences</taxon>
        <taxon>metagenomes</taxon>
        <taxon>ecological metagenomes</taxon>
    </lineage>
</organism>
<evidence type="ECO:0008006" key="4">
    <source>
        <dbReference type="Google" id="ProtNLM"/>
    </source>
</evidence>
<dbReference type="SMART" id="SM00086">
    <property type="entry name" value="PAC"/>
    <property type="match status" value="2"/>
</dbReference>
<dbReference type="InterPro" id="IPR013656">
    <property type="entry name" value="PAS_4"/>
</dbReference>
<dbReference type="SMART" id="SM00091">
    <property type="entry name" value="PAS"/>
    <property type="match status" value="2"/>
</dbReference>
<reference evidence="3" key="1">
    <citation type="journal article" date="2014" name="Front. Microbiol.">
        <title>High frequency of phylogenetically diverse reductive dehalogenase-homologous genes in deep subseafloor sedimentary metagenomes.</title>
        <authorList>
            <person name="Kawai M."/>
            <person name="Futagami T."/>
            <person name="Toyoda A."/>
            <person name="Takaki Y."/>
            <person name="Nishi S."/>
            <person name="Hori S."/>
            <person name="Arai W."/>
            <person name="Tsubouchi T."/>
            <person name="Morono Y."/>
            <person name="Uchiyama I."/>
            <person name="Ito T."/>
            <person name="Fujiyama A."/>
            <person name="Inagaki F."/>
            <person name="Takami H."/>
        </authorList>
    </citation>
    <scope>NUCLEOTIDE SEQUENCE</scope>
    <source>
        <strain evidence="3">Expedition CK06-06</strain>
    </source>
</reference>
<dbReference type="PANTHER" id="PTHR44757">
    <property type="entry name" value="DIGUANYLATE CYCLASE DGCP"/>
    <property type="match status" value="1"/>
</dbReference>
<dbReference type="NCBIfam" id="TIGR00229">
    <property type="entry name" value="sensory_box"/>
    <property type="match status" value="2"/>
</dbReference>
<protein>
    <recommendedName>
        <fullName evidence="4">PAS domain-containing protein</fullName>
    </recommendedName>
</protein>
<feature type="domain" description="PAS" evidence="1">
    <location>
        <begin position="14"/>
        <end position="69"/>
    </location>
</feature>
<dbReference type="Gene3D" id="3.30.450.20">
    <property type="entry name" value="PAS domain"/>
    <property type="match status" value="2"/>
</dbReference>
<feature type="domain" description="PAC" evidence="2">
    <location>
        <begin position="86"/>
        <end position="138"/>
    </location>
</feature>
<dbReference type="PROSITE" id="PS50112">
    <property type="entry name" value="PAS"/>
    <property type="match status" value="2"/>
</dbReference>
<feature type="non-terminal residue" evidence="3">
    <location>
        <position position="253"/>
    </location>
</feature>
<dbReference type="CDD" id="cd00130">
    <property type="entry name" value="PAS"/>
    <property type="match status" value="2"/>
</dbReference>
<accession>X0TZX2</accession>
<gene>
    <name evidence="3" type="ORF">S01H1_21296</name>
</gene>
<sequence>RETPTREKTVKSEKKDDSRAYLEGIETPIMAIDREFNVTYMNPNGARMLGYSAEETIGKKCYNLFKTDDCQTDKCACGQAMRTNMSATSETIARAGGGELPIQYTGSPLRSEDGRVIGAVEFVNDITELKTTMDASAKLANYLEGIETPIMAIDREFNVTYMNPNGAKLLGLTPEETIGKKCYNLFKTDDCQTDKCACGQAMRTNMSATSETIARAGGGELPIQYTGSPLRSEDGRVIGAVEFVNDIKGRIPA</sequence>
<dbReference type="InterPro" id="IPR052155">
    <property type="entry name" value="Biofilm_reg_signaling"/>
</dbReference>
<dbReference type="InterPro" id="IPR000014">
    <property type="entry name" value="PAS"/>
</dbReference>
<feature type="non-terminal residue" evidence="3">
    <location>
        <position position="1"/>
    </location>
</feature>
<feature type="domain" description="PAS" evidence="1">
    <location>
        <begin position="135"/>
        <end position="190"/>
    </location>
</feature>
<comment type="caution">
    <text evidence="3">The sequence shown here is derived from an EMBL/GenBank/DDBJ whole genome shotgun (WGS) entry which is preliminary data.</text>
</comment>